<evidence type="ECO:0000313" key="9">
    <source>
        <dbReference type="Proteomes" id="UP000288024"/>
    </source>
</evidence>
<gene>
    <name evidence="6" type="primary">allB</name>
    <name evidence="8" type="ORF">EM808_15385</name>
</gene>
<keyword evidence="9" id="KW-1185">Reference proteome</keyword>
<name>A0A3S2X2J3_9BACI</name>
<dbReference type="GO" id="GO:0050897">
    <property type="term" value="F:cobalt ion binding"/>
    <property type="evidence" value="ECO:0007669"/>
    <property type="project" value="InterPro"/>
</dbReference>
<dbReference type="UniPathway" id="UPA00395">
    <property type="reaction ID" value="UER00653"/>
</dbReference>
<dbReference type="GO" id="GO:0008270">
    <property type="term" value="F:zinc ion binding"/>
    <property type="evidence" value="ECO:0007669"/>
    <property type="project" value="InterPro"/>
</dbReference>
<dbReference type="InterPro" id="IPR050138">
    <property type="entry name" value="DHOase/Allantoinase_Hydrolase"/>
</dbReference>
<feature type="binding site" evidence="6">
    <location>
        <position position="182"/>
    </location>
    <ligand>
        <name>Zn(2+)</name>
        <dbReference type="ChEBI" id="CHEBI:29105"/>
        <label>2</label>
    </ligand>
</feature>
<evidence type="ECO:0000256" key="2">
    <source>
        <dbReference type="ARBA" id="ARBA00022631"/>
    </source>
</evidence>
<dbReference type="InterPro" id="IPR011059">
    <property type="entry name" value="Metal-dep_hydrolase_composite"/>
</dbReference>
<dbReference type="AlphaFoldDB" id="A0A3S2X2J3"/>
<proteinExistence type="inferred from homology"/>
<feature type="binding site" evidence="6">
    <location>
        <position position="59"/>
    </location>
    <ligand>
        <name>Zn(2+)</name>
        <dbReference type="ChEBI" id="CHEBI:29105"/>
        <label>1</label>
    </ligand>
</feature>
<reference evidence="8 9" key="1">
    <citation type="submission" date="2019-01" db="EMBL/GenBank/DDBJ databases">
        <title>Bacillus sp. M5HDSG1-1, whole genome shotgun sequence.</title>
        <authorList>
            <person name="Tuo L."/>
        </authorList>
    </citation>
    <scope>NUCLEOTIDE SEQUENCE [LARGE SCALE GENOMIC DNA]</scope>
    <source>
        <strain evidence="8 9">M5HDSG1-1</strain>
    </source>
</reference>
<evidence type="ECO:0000256" key="3">
    <source>
        <dbReference type="ARBA" id="ARBA00022723"/>
    </source>
</evidence>
<dbReference type="PANTHER" id="PTHR43668">
    <property type="entry name" value="ALLANTOINASE"/>
    <property type="match status" value="1"/>
</dbReference>
<dbReference type="HAMAP" id="MF_01645">
    <property type="entry name" value="Hydantoinase"/>
    <property type="match status" value="1"/>
</dbReference>
<evidence type="ECO:0000313" key="8">
    <source>
        <dbReference type="EMBL" id="RVT61623.1"/>
    </source>
</evidence>
<feature type="binding site" evidence="6">
    <location>
        <position position="311"/>
    </location>
    <ligand>
        <name>Zn(2+)</name>
        <dbReference type="ChEBI" id="CHEBI:29105"/>
        <label>1</label>
    </ligand>
</feature>
<dbReference type="RefSeq" id="WP_127739080.1">
    <property type="nucleotide sequence ID" value="NZ_RZTZ01000005.1"/>
</dbReference>
<feature type="modified residue" description="N6-carboxylysine" evidence="6">
    <location>
        <position position="146"/>
    </location>
</feature>
<dbReference type="EMBL" id="RZTZ01000005">
    <property type="protein sequence ID" value="RVT61623.1"/>
    <property type="molecule type" value="Genomic_DNA"/>
</dbReference>
<feature type="binding site" description="via carbamate group" evidence="6">
    <location>
        <position position="146"/>
    </location>
    <ligand>
        <name>Zn(2+)</name>
        <dbReference type="ChEBI" id="CHEBI:29105"/>
        <label>2</label>
    </ligand>
</feature>
<dbReference type="InterPro" id="IPR032466">
    <property type="entry name" value="Metal_Hydrolase"/>
</dbReference>
<evidence type="ECO:0000256" key="6">
    <source>
        <dbReference type="HAMAP-Rule" id="MF_01645"/>
    </source>
</evidence>
<feature type="binding site" evidence="6">
    <location>
        <position position="61"/>
    </location>
    <ligand>
        <name>Zn(2+)</name>
        <dbReference type="ChEBI" id="CHEBI:29105"/>
        <label>1</label>
    </ligand>
</feature>
<evidence type="ECO:0000259" key="7">
    <source>
        <dbReference type="Pfam" id="PF01979"/>
    </source>
</evidence>
<evidence type="ECO:0000256" key="1">
    <source>
        <dbReference type="ARBA" id="ARBA00011881"/>
    </source>
</evidence>
<evidence type="ECO:0000256" key="4">
    <source>
        <dbReference type="ARBA" id="ARBA00022801"/>
    </source>
</evidence>
<dbReference type="GO" id="GO:0005737">
    <property type="term" value="C:cytoplasm"/>
    <property type="evidence" value="ECO:0007669"/>
    <property type="project" value="TreeGrafter"/>
</dbReference>
<dbReference type="SUPFAM" id="SSF51338">
    <property type="entry name" value="Composite domain of metallo-dependent hydrolases"/>
    <property type="match status" value="1"/>
</dbReference>
<dbReference type="EC" id="3.5.2.5" evidence="6"/>
<accession>A0A3S2X2J3</accession>
<organism evidence="8 9">
    <name type="scientific">Niallia taxi</name>
    <dbReference type="NCBI Taxonomy" id="2499688"/>
    <lineage>
        <taxon>Bacteria</taxon>
        <taxon>Bacillati</taxon>
        <taxon>Bacillota</taxon>
        <taxon>Bacilli</taxon>
        <taxon>Bacillales</taxon>
        <taxon>Bacillaceae</taxon>
        <taxon>Niallia</taxon>
    </lineage>
</organism>
<evidence type="ECO:0000256" key="5">
    <source>
        <dbReference type="ARBA" id="ARBA00022833"/>
    </source>
</evidence>
<comment type="pathway">
    <text evidence="6">Nitrogen metabolism; (S)-allantoin degradation; allantoate from (S)-allantoin: step 1/1.</text>
</comment>
<comment type="caution">
    <text evidence="8">The sequence shown here is derived from an EMBL/GenBank/DDBJ whole genome shotgun (WGS) entry which is preliminary data.</text>
</comment>
<comment type="function">
    <text evidence="6">Catalyzes the conversion of allantoin (5-ureidohydantoin) to allantoic acid by hydrolytic cleavage of the five-member hydantoin ring.</text>
</comment>
<keyword evidence="3 6" id="KW-0479">Metal-binding</keyword>
<feature type="binding site" description="via carbamate group" evidence="6">
    <location>
        <position position="146"/>
    </location>
    <ligand>
        <name>Zn(2+)</name>
        <dbReference type="ChEBI" id="CHEBI:29105"/>
        <label>1</label>
    </ligand>
</feature>
<dbReference type="InterPro" id="IPR006680">
    <property type="entry name" value="Amidohydro-rel"/>
</dbReference>
<keyword evidence="2 6" id="KW-0659">Purine metabolism</keyword>
<dbReference type="SUPFAM" id="SSF51556">
    <property type="entry name" value="Metallo-dependent hydrolases"/>
    <property type="match status" value="1"/>
</dbReference>
<keyword evidence="5 6" id="KW-0862">Zinc</keyword>
<comment type="PTM">
    <text evidence="6">Carboxylation allows a single lysine to coordinate two zinc ions.</text>
</comment>
<feature type="binding site" evidence="6">
    <location>
        <position position="238"/>
    </location>
    <ligand>
        <name>Zn(2+)</name>
        <dbReference type="ChEBI" id="CHEBI:29105"/>
        <label>2</label>
    </ligand>
</feature>
<dbReference type="InterPro" id="IPR047604">
    <property type="entry name" value="Allantoinase_bact"/>
</dbReference>
<feature type="domain" description="Amidohydrolase-related" evidence="7">
    <location>
        <begin position="50"/>
        <end position="428"/>
    </location>
</feature>
<keyword evidence="4 6" id="KW-0378">Hydrolase</keyword>
<dbReference type="Proteomes" id="UP000288024">
    <property type="component" value="Unassembled WGS sequence"/>
</dbReference>
<dbReference type="Gene3D" id="2.30.40.10">
    <property type="entry name" value="Urease, subunit C, domain 1"/>
    <property type="match status" value="1"/>
</dbReference>
<dbReference type="NCBIfam" id="NF004839">
    <property type="entry name" value="PRK06189.1"/>
    <property type="match status" value="1"/>
</dbReference>
<comment type="cofactor">
    <cofactor evidence="6">
        <name>Zn(2+)</name>
        <dbReference type="ChEBI" id="CHEBI:29105"/>
    </cofactor>
    <text evidence="6">Binds 2 Zn(2+) ions per subunit.</text>
</comment>
<comment type="similarity">
    <text evidence="6">Belongs to the metallo-dependent hydrolases superfamily. Allantoinase family.</text>
</comment>
<dbReference type="InterPro" id="IPR017593">
    <property type="entry name" value="Allantoinase"/>
</dbReference>
<dbReference type="GO" id="GO:0000256">
    <property type="term" value="P:allantoin catabolic process"/>
    <property type="evidence" value="ECO:0007669"/>
    <property type="project" value="UniProtKB-UniRule"/>
</dbReference>
<comment type="catalytic activity">
    <reaction evidence="6">
        <text>(S)-allantoin + H2O = allantoate + H(+)</text>
        <dbReference type="Rhea" id="RHEA:17029"/>
        <dbReference type="ChEBI" id="CHEBI:15377"/>
        <dbReference type="ChEBI" id="CHEBI:15378"/>
        <dbReference type="ChEBI" id="CHEBI:15678"/>
        <dbReference type="ChEBI" id="CHEBI:17536"/>
        <dbReference type="EC" id="3.5.2.5"/>
    </reaction>
</comment>
<sequence>MFDMLIKNGTVVFPDKVQTTNIGIKNGKITAIGDEFVSGANRIIDASGQYVFPGMIDVHVHFSDPGRDYWEGFRTGSQMMAAGGVTTFFDMPLNGIPSTINKEALYLKSDRGQAESYTDFALWGGLVPGNEADLAELAEEGVIGFKAFLSTTGNKEFENVDDVTLLNGMKIIAGLNKVLALHSESGPITDWLAARKIEAGQVSADDYLETRPIAAEAEAVQRALYYAEVTGCPLHFVHISSYEAIEKIEAAKKKGMNVTVETCPHYLLFNHDALSEFGPVAKCAPPLRKQEEQEKLIKLLIEQKFDMISSDHSPCTSDLKDSAVYNIFQAWGGISGGQFSFLSMLELALKYEIPFEQIAKITALNPAERFGLKAKGRIAEGYDADFVLVSTDESYTVREENFFAKNKISLYIGHTFPCKINSTINRGKLIFNDGGIQADGPEGEWIKPIQQIEIKS</sequence>
<dbReference type="Gene3D" id="3.20.20.140">
    <property type="entry name" value="Metal-dependent hydrolases"/>
    <property type="match status" value="1"/>
</dbReference>
<comment type="subunit">
    <text evidence="1 6">Homotetramer.</text>
</comment>
<dbReference type="NCBIfam" id="TIGR03178">
    <property type="entry name" value="allantoinase"/>
    <property type="match status" value="1"/>
</dbReference>
<dbReference type="GO" id="GO:0006145">
    <property type="term" value="P:purine nucleobase catabolic process"/>
    <property type="evidence" value="ECO:0007669"/>
    <property type="project" value="TreeGrafter"/>
</dbReference>
<dbReference type="Pfam" id="PF01979">
    <property type="entry name" value="Amidohydro_1"/>
    <property type="match status" value="1"/>
</dbReference>
<dbReference type="GO" id="GO:0004038">
    <property type="term" value="F:allantoinase activity"/>
    <property type="evidence" value="ECO:0007669"/>
    <property type="project" value="UniProtKB-UniRule"/>
</dbReference>
<dbReference type="PANTHER" id="PTHR43668:SF4">
    <property type="entry name" value="ALLANTOINASE"/>
    <property type="match status" value="1"/>
</dbReference>
<protein>
    <recommendedName>
        <fullName evidence="6">Allantoinase</fullName>
        <ecNumber evidence="6">3.5.2.5</ecNumber>
    </recommendedName>
    <alternativeName>
        <fullName evidence="6">Allantoin-utilizing enzyme</fullName>
    </alternativeName>
</protein>